<dbReference type="InterPro" id="IPR047021">
    <property type="entry name" value="REXO1/3/4-like"/>
</dbReference>
<keyword evidence="5" id="KW-0539">Nucleus</keyword>
<keyword evidence="4" id="KW-0378">Hydrolase</keyword>
<sequence length="561" mass="59530">MSAGPCYPIYRQGRGSDPKKQKREVLEAYVADLLAPEPDGAPSPPPQGAATAASEFPRDFAQRYLKWAQAIRQDSAKGRGVLPPLEPSEPATTVTTTSPAAQQHEQRKQQQQQKDTPREAQVEPQQVSVWSLVRRTRAHDKYEALYGNLPSYMPGWVRVKRSHLSPGVRPQLLAVDCEMCATEEDDSALLGVCVVDEFGEVVYRQLVRPTGRIKDLRTALTDAQKAVRKLLQPDRGGANGSLEAGRGGGGGGERPVVLVGHSLHHDLTALKLDHQPVIDTSLIFPLMGLPNATPGLKDLARGLLGLEMRKGRGGAHDSREDAAVTMRLVMRELQMAVPSGPLEPPQTRVSPADLAKLLVHGLREGRGQVELEEELRGVLAAAGAPGFDRLEQNPDHATQLLLVFKTPAVANEAFKKLPGKQDKDSLGRFFKQVSLSSGKICKIRKMACHGGMAFGVTSRSGGGAKTQAVVSASAAAQPASKRAAKRARSAQKCGSSGDGGGENAGAAGGALPGGCENPSGSSRLVSPLPPATFGMSAGALLTPASRCTRNGRQSSAQEMGR</sequence>
<dbReference type="FunCoup" id="D8U5G4">
    <property type="interactions" value="840"/>
</dbReference>
<dbReference type="STRING" id="3068.D8U5G4"/>
<dbReference type="OrthoDB" id="16516at2759"/>
<dbReference type="SUPFAM" id="SSF53098">
    <property type="entry name" value="Ribonuclease H-like"/>
    <property type="match status" value="1"/>
</dbReference>
<feature type="compositionally biased region" description="Polar residues" evidence="6">
    <location>
        <begin position="545"/>
        <end position="561"/>
    </location>
</feature>
<evidence type="ECO:0000256" key="6">
    <source>
        <dbReference type="SAM" id="MobiDB-lite"/>
    </source>
</evidence>
<evidence type="ECO:0000256" key="4">
    <source>
        <dbReference type="ARBA" id="ARBA00022801"/>
    </source>
</evidence>
<gene>
    <name evidence="8" type="ORF">VOLCADRAFT_94683</name>
</gene>
<keyword evidence="9" id="KW-1185">Reference proteome</keyword>
<protein>
    <recommendedName>
        <fullName evidence="7">Exonuclease domain-containing protein</fullName>
    </recommendedName>
</protein>
<dbReference type="InterPro" id="IPR013520">
    <property type="entry name" value="Ribonucl_H"/>
</dbReference>
<feature type="region of interest" description="Disordered" evidence="6">
    <location>
        <begin position="1"/>
        <end position="55"/>
    </location>
</feature>
<evidence type="ECO:0000313" key="9">
    <source>
        <dbReference type="Proteomes" id="UP000001058"/>
    </source>
</evidence>
<dbReference type="AlphaFoldDB" id="D8U5G4"/>
<dbReference type="Proteomes" id="UP000001058">
    <property type="component" value="Unassembled WGS sequence"/>
</dbReference>
<keyword evidence="3" id="KW-0540">Nuclease</keyword>
<dbReference type="eggNOG" id="KOG2248">
    <property type="taxonomic scope" value="Eukaryota"/>
</dbReference>
<name>D8U5G4_VOLCA</name>
<dbReference type="RefSeq" id="XP_002953886.1">
    <property type="nucleotide sequence ID" value="XM_002953840.1"/>
</dbReference>
<dbReference type="GeneID" id="9617136"/>
<organism evidence="9">
    <name type="scientific">Volvox carteri f. nagariensis</name>
    <dbReference type="NCBI Taxonomy" id="3068"/>
    <lineage>
        <taxon>Eukaryota</taxon>
        <taxon>Viridiplantae</taxon>
        <taxon>Chlorophyta</taxon>
        <taxon>core chlorophytes</taxon>
        <taxon>Chlorophyceae</taxon>
        <taxon>CS clade</taxon>
        <taxon>Chlamydomonadales</taxon>
        <taxon>Volvocaceae</taxon>
        <taxon>Volvox</taxon>
    </lineage>
</organism>
<evidence type="ECO:0000256" key="3">
    <source>
        <dbReference type="ARBA" id="ARBA00022722"/>
    </source>
</evidence>
<feature type="compositionally biased region" description="Low complexity" evidence="6">
    <location>
        <begin position="88"/>
        <end position="113"/>
    </location>
</feature>
<dbReference type="SMART" id="SM00479">
    <property type="entry name" value="EXOIII"/>
    <property type="match status" value="1"/>
</dbReference>
<dbReference type="InterPro" id="IPR012337">
    <property type="entry name" value="RNaseH-like_sf"/>
</dbReference>
<dbReference type="GO" id="GO:0003676">
    <property type="term" value="F:nucleic acid binding"/>
    <property type="evidence" value="ECO:0007669"/>
    <property type="project" value="InterPro"/>
</dbReference>
<evidence type="ECO:0000313" key="8">
    <source>
        <dbReference type="EMBL" id="EFJ44915.1"/>
    </source>
</evidence>
<comment type="similarity">
    <text evidence="2">Belongs to the REXO1/REXO3 family.</text>
</comment>
<dbReference type="KEGG" id="vcn:VOLCADRAFT_94683"/>
<dbReference type="Gene3D" id="3.30.420.10">
    <property type="entry name" value="Ribonuclease H-like superfamily/Ribonuclease H"/>
    <property type="match status" value="1"/>
</dbReference>
<dbReference type="GO" id="GO:0004527">
    <property type="term" value="F:exonuclease activity"/>
    <property type="evidence" value="ECO:0007669"/>
    <property type="project" value="InterPro"/>
</dbReference>
<reference evidence="8 9" key="1">
    <citation type="journal article" date="2010" name="Science">
        <title>Genomic analysis of organismal complexity in the multicellular green alga Volvox carteri.</title>
        <authorList>
            <person name="Prochnik S.E."/>
            <person name="Umen J."/>
            <person name="Nedelcu A.M."/>
            <person name="Hallmann A."/>
            <person name="Miller S.M."/>
            <person name="Nishii I."/>
            <person name="Ferris P."/>
            <person name="Kuo A."/>
            <person name="Mitros T."/>
            <person name="Fritz-Laylin L.K."/>
            <person name="Hellsten U."/>
            <person name="Chapman J."/>
            <person name="Simakov O."/>
            <person name="Rensing S.A."/>
            <person name="Terry A."/>
            <person name="Pangilinan J."/>
            <person name="Kapitonov V."/>
            <person name="Jurka J."/>
            <person name="Salamov A."/>
            <person name="Shapiro H."/>
            <person name="Schmutz J."/>
            <person name="Grimwood J."/>
            <person name="Lindquist E."/>
            <person name="Lucas S."/>
            <person name="Grigoriev I.V."/>
            <person name="Schmitt R."/>
            <person name="Kirk D."/>
            <person name="Rokhsar D.S."/>
        </authorList>
    </citation>
    <scope>NUCLEOTIDE SEQUENCE [LARGE SCALE GENOMIC DNA]</scope>
    <source>
        <strain evidence="9">f. Nagariensis / Eve</strain>
    </source>
</reference>
<feature type="region of interest" description="Disordered" evidence="6">
    <location>
        <begin position="78"/>
        <end position="125"/>
    </location>
</feature>
<evidence type="ECO:0000259" key="7">
    <source>
        <dbReference type="SMART" id="SM00479"/>
    </source>
</evidence>
<feature type="region of interest" description="Disordered" evidence="6">
    <location>
        <begin position="474"/>
        <end position="561"/>
    </location>
</feature>
<feature type="compositionally biased region" description="Basic and acidic residues" evidence="6">
    <location>
        <begin position="14"/>
        <end position="26"/>
    </location>
</feature>
<evidence type="ECO:0000256" key="1">
    <source>
        <dbReference type="ARBA" id="ARBA00004123"/>
    </source>
</evidence>
<dbReference type="InterPro" id="IPR036397">
    <property type="entry name" value="RNaseH_sf"/>
</dbReference>
<feature type="region of interest" description="Disordered" evidence="6">
    <location>
        <begin position="232"/>
        <end position="251"/>
    </location>
</feature>
<comment type="subcellular location">
    <subcellularLocation>
        <location evidence="1">Nucleus</location>
    </subcellularLocation>
</comment>
<evidence type="ECO:0000256" key="5">
    <source>
        <dbReference type="ARBA" id="ARBA00023242"/>
    </source>
</evidence>
<dbReference type="InParanoid" id="D8U5G4"/>
<dbReference type="PANTHER" id="PTHR12801:SF115">
    <property type="entry name" value="FI18136P1-RELATED"/>
    <property type="match status" value="1"/>
</dbReference>
<dbReference type="EMBL" id="GL378360">
    <property type="protein sequence ID" value="EFJ44915.1"/>
    <property type="molecule type" value="Genomic_DNA"/>
</dbReference>
<evidence type="ECO:0000256" key="2">
    <source>
        <dbReference type="ARBA" id="ARBA00006357"/>
    </source>
</evidence>
<feature type="domain" description="Exonuclease" evidence="7">
    <location>
        <begin position="171"/>
        <end position="338"/>
    </location>
</feature>
<accession>D8U5G4</accession>
<dbReference type="PANTHER" id="PTHR12801">
    <property type="entry name" value="RNA EXONUCLEASE REXO1 / RECO3 FAMILY MEMBER-RELATED"/>
    <property type="match status" value="1"/>
</dbReference>
<feature type="compositionally biased region" description="Gly residues" evidence="6">
    <location>
        <begin position="496"/>
        <end position="512"/>
    </location>
</feature>
<dbReference type="GO" id="GO:0005634">
    <property type="term" value="C:nucleus"/>
    <property type="evidence" value="ECO:0007669"/>
    <property type="project" value="UniProtKB-SubCell"/>
</dbReference>
<proteinExistence type="inferred from homology"/>